<evidence type="ECO:0000259" key="7">
    <source>
        <dbReference type="Pfam" id="PF14656"/>
    </source>
</evidence>
<organism evidence="8">
    <name type="scientific">Magallana gigas</name>
    <name type="common">Pacific oyster</name>
    <name type="synonym">Crassostrea gigas</name>
    <dbReference type="NCBI Taxonomy" id="29159"/>
    <lineage>
        <taxon>Eukaryota</taxon>
        <taxon>Metazoa</taxon>
        <taxon>Spiralia</taxon>
        <taxon>Lophotrochozoa</taxon>
        <taxon>Mollusca</taxon>
        <taxon>Bivalvia</taxon>
        <taxon>Autobranchia</taxon>
        <taxon>Pteriomorphia</taxon>
        <taxon>Ostreida</taxon>
        <taxon>Ostreoidea</taxon>
        <taxon>Ostreidae</taxon>
        <taxon>Magallana</taxon>
    </lineage>
</organism>
<feature type="domain" description="Rab3-GAP regulatory subunit N-terminal" evidence="6">
    <location>
        <begin position="455"/>
        <end position="518"/>
    </location>
</feature>
<accession>K1R8E0</accession>
<dbReference type="EMBL" id="JH816864">
    <property type="protein sequence ID" value="EKC37435.1"/>
    <property type="molecule type" value="Genomic_DNA"/>
</dbReference>
<dbReference type="GO" id="GO:0005737">
    <property type="term" value="C:cytoplasm"/>
    <property type="evidence" value="ECO:0007669"/>
    <property type="project" value="UniProtKB-SubCell"/>
</dbReference>
<feature type="domain" description="Rab3-GAP regulatory subunit N-terminal" evidence="6">
    <location>
        <begin position="70"/>
        <end position="449"/>
    </location>
</feature>
<dbReference type="InParanoid" id="K1R8E0"/>
<dbReference type="PANTHER" id="PTHR12472">
    <property type="entry name" value="RAB3-GAP REGULATORY DOMAIN"/>
    <property type="match status" value="1"/>
</dbReference>
<name>K1R8E0_MAGGI</name>
<evidence type="ECO:0000256" key="2">
    <source>
        <dbReference type="ARBA" id="ARBA00008153"/>
    </source>
</evidence>
<evidence type="ECO:0000256" key="4">
    <source>
        <dbReference type="ARBA" id="ARBA00022490"/>
    </source>
</evidence>
<dbReference type="InterPro" id="IPR032839">
    <property type="entry name" value="RAB3GAP_N"/>
</dbReference>
<evidence type="ECO:0000256" key="3">
    <source>
        <dbReference type="ARBA" id="ARBA00022468"/>
    </source>
</evidence>
<evidence type="ECO:0000259" key="6">
    <source>
        <dbReference type="Pfam" id="PF14655"/>
    </source>
</evidence>
<feature type="region of interest" description="Disordered" evidence="5">
    <location>
        <begin position="28"/>
        <end position="66"/>
    </location>
</feature>
<dbReference type="HOGENOM" id="CLU_006591_1_0_1"/>
<dbReference type="InterPro" id="IPR029257">
    <property type="entry name" value="RAB3GAP2_C"/>
</dbReference>
<proteinExistence type="inferred from homology"/>
<sequence>MSCQLNVFADFHNITSVRNFLFPELRSEPPVSNEVSENDGWDEDWGSWGEEGGEDPDIPDGREPDDKHQWLQECVISLSPTNDIVAVAHSDRCVLLSQKFNSGGVSSGMDTKYKIVWEGSLQQEEGEQITAIMCLPLASQKRSMQGGPDWTCVIVGFSSGYIRFYTEAMSSQTKTLENTGTLLLSQLLHSEPVQRLKCRTYEPPRFLGDNEQHEELLILFKRALVTIDGFSLFQSLRACRNQVARAAASGSESTLQPPPLAYKKWAIQEQEKVLDLCSCGVNTPNPFDHMRTAAMLGGPSANIRPTPPAAGLFITSGVGPYVGFFYAVEGSSQPILSDVAYAVAHKLKSAIMSAASGWLGFGSKHKEEEKQRPKIEPATPIPMRFGLPDKRRLGDSIYLSPNNSYVATTDSFGRVILVDVERGTAVRMWKGYRDAQLGWVQVKEYVHHGGEDGSYRDAQLGWVQVKEYVHHGGEDGSKERIAQFLIIYAPRRGILEAWTAASGPRVAAFNVPKHCRLISPGYGMMGLNNVTCKGVKGKVFQCALIEPSGVVKSVDIPFHLALSDKNSKRARDLHLLKKLKQLLKDSKEETAELQSSVIQLLQDTRISHVTQQASASSRDGQDSQDINSKLLVRFCQTHSDLLQMYDKITQYGKQASEQSTNIAEILVERLHISNPESTHIMNQLSSDKLQTDSDPVAKKDLLVLYWLSEEDRTLEMIPNLHRVLKVLVSLTDQSNVLAKPGGTAMWWKKMRYSCSHSPRIQPAYILALVCRSLCGEVVQNQSKGKVQCEQVTVHGF</sequence>
<dbReference type="PANTHER" id="PTHR12472:SF0">
    <property type="entry name" value="RAB3 GTPASE-ACTIVATING PROTEIN NON-CATALYTIC SUBUNIT"/>
    <property type="match status" value="1"/>
</dbReference>
<dbReference type="Pfam" id="PF14656">
    <property type="entry name" value="RAB3GAP2_C"/>
    <property type="match status" value="1"/>
</dbReference>
<reference evidence="8" key="1">
    <citation type="journal article" date="2012" name="Nature">
        <title>The oyster genome reveals stress adaptation and complexity of shell formation.</title>
        <authorList>
            <person name="Zhang G."/>
            <person name="Fang X."/>
            <person name="Guo X."/>
            <person name="Li L."/>
            <person name="Luo R."/>
            <person name="Xu F."/>
            <person name="Yang P."/>
            <person name="Zhang L."/>
            <person name="Wang X."/>
            <person name="Qi H."/>
            <person name="Xiong Z."/>
            <person name="Que H."/>
            <person name="Xie Y."/>
            <person name="Holland P.W."/>
            <person name="Paps J."/>
            <person name="Zhu Y."/>
            <person name="Wu F."/>
            <person name="Chen Y."/>
            <person name="Wang J."/>
            <person name="Peng C."/>
            <person name="Meng J."/>
            <person name="Yang L."/>
            <person name="Liu J."/>
            <person name="Wen B."/>
            <person name="Zhang N."/>
            <person name="Huang Z."/>
            <person name="Zhu Q."/>
            <person name="Feng Y."/>
            <person name="Mount A."/>
            <person name="Hedgecock D."/>
            <person name="Xu Z."/>
            <person name="Liu Y."/>
            <person name="Domazet-Loso T."/>
            <person name="Du Y."/>
            <person name="Sun X."/>
            <person name="Zhang S."/>
            <person name="Liu B."/>
            <person name="Cheng P."/>
            <person name="Jiang X."/>
            <person name="Li J."/>
            <person name="Fan D."/>
            <person name="Wang W."/>
            <person name="Fu W."/>
            <person name="Wang T."/>
            <person name="Wang B."/>
            <person name="Zhang J."/>
            <person name="Peng Z."/>
            <person name="Li Y."/>
            <person name="Li N."/>
            <person name="Wang J."/>
            <person name="Chen M."/>
            <person name="He Y."/>
            <person name="Tan F."/>
            <person name="Song X."/>
            <person name="Zheng Q."/>
            <person name="Huang R."/>
            <person name="Yang H."/>
            <person name="Du X."/>
            <person name="Chen L."/>
            <person name="Yang M."/>
            <person name="Gaffney P.M."/>
            <person name="Wang S."/>
            <person name="Luo L."/>
            <person name="She Z."/>
            <person name="Ming Y."/>
            <person name="Huang W."/>
            <person name="Zhang S."/>
            <person name="Huang B."/>
            <person name="Zhang Y."/>
            <person name="Qu T."/>
            <person name="Ni P."/>
            <person name="Miao G."/>
            <person name="Wang J."/>
            <person name="Wang Q."/>
            <person name="Steinberg C.E."/>
            <person name="Wang H."/>
            <person name="Li N."/>
            <person name="Qian L."/>
            <person name="Zhang G."/>
            <person name="Li Y."/>
            <person name="Yang H."/>
            <person name="Liu X."/>
            <person name="Wang J."/>
            <person name="Yin Y."/>
            <person name="Wang J."/>
        </authorList>
    </citation>
    <scope>NUCLEOTIDE SEQUENCE [LARGE SCALE GENOMIC DNA]</scope>
    <source>
        <strain evidence="8">05x7-T-G4-1.051#20</strain>
    </source>
</reference>
<keyword evidence="3" id="KW-0343">GTPase activation</keyword>
<evidence type="ECO:0000313" key="8">
    <source>
        <dbReference type="EMBL" id="EKC37435.1"/>
    </source>
</evidence>
<gene>
    <name evidence="8" type="ORF">CGI_10019333</name>
</gene>
<dbReference type="GO" id="GO:0005096">
    <property type="term" value="F:GTPase activator activity"/>
    <property type="evidence" value="ECO:0007669"/>
    <property type="project" value="UniProtKB-KW"/>
</dbReference>
<dbReference type="AlphaFoldDB" id="K1R8E0"/>
<evidence type="ECO:0000256" key="1">
    <source>
        <dbReference type="ARBA" id="ARBA00004496"/>
    </source>
</evidence>
<feature type="domain" description="Rab3GAP regulatory subunit C-terminal" evidence="7">
    <location>
        <begin position="701"/>
        <end position="785"/>
    </location>
</feature>
<evidence type="ECO:0000256" key="5">
    <source>
        <dbReference type="SAM" id="MobiDB-lite"/>
    </source>
</evidence>
<comment type="subcellular location">
    <subcellularLocation>
        <location evidence="1">Cytoplasm</location>
    </subcellularLocation>
</comment>
<dbReference type="InterPro" id="IPR026059">
    <property type="entry name" value="Rab3GAP2"/>
</dbReference>
<dbReference type="Pfam" id="PF14655">
    <property type="entry name" value="RAB3GAP2_N"/>
    <property type="match status" value="2"/>
</dbReference>
<protein>
    <submittedName>
        <fullName evidence="8">Rab3 GTPase-activating protein non-catalytic subunit</fullName>
    </submittedName>
</protein>
<feature type="compositionally biased region" description="Acidic residues" evidence="5">
    <location>
        <begin position="36"/>
        <end position="58"/>
    </location>
</feature>
<comment type="similarity">
    <text evidence="2">Belongs to the Rab3-GAP regulatory subunit family.</text>
</comment>
<keyword evidence="4" id="KW-0963">Cytoplasm</keyword>